<dbReference type="STRING" id="7897.ENSLACP00000013960"/>
<evidence type="ECO:0000256" key="9">
    <source>
        <dbReference type="ARBA" id="ARBA00022989"/>
    </source>
</evidence>
<evidence type="ECO:0000256" key="1">
    <source>
        <dbReference type="ARBA" id="ARBA00004251"/>
    </source>
</evidence>
<dbReference type="GeneTree" id="ENSGT00940000167267"/>
<dbReference type="GO" id="GO:0005509">
    <property type="term" value="F:calcium ion binding"/>
    <property type="evidence" value="ECO:0007669"/>
    <property type="project" value="UniProtKB-UniRule"/>
</dbReference>
<dbReference type="GO" id="GO:0005886">
    <property type="term" value="C:plasma membrane"/>
    <property type="evidence" value="ECO:0007669"/>
    <property type="project" value="UniProtKB-SubCell"/>
</dbReference>
<dbReference type="PANTHER" id="PTHR24028">
    <property type="entry name" value="CADHERIN-87A"/>
    <property type="match status" value="1"/>
</dbReference>
<dbReference type="GO" id="GO:0007156">
    <property type="term" value="P:homophilic cell adhesion via plasma membrane adhesion molecules"/>
    <property type="evidence" value="ECO:0007669"/>
    <property type="project" value="InterPro"/>
</dbReference>
<dbReference type="OMA" id="HINVSAM"/>
<protein>
    <recommendedName>
        <fullName evidence="13">Cadherin domain-containing protein</fullName>
    </recommendedName>
</protein>
<evidence type="ECO:0000256" key="11">
    <source>
        <dbReference type="ARBA" id="ARBA00023180"/>
    </source>
</evidence>
<organism evidence="14 15">
    <name type="scientific">Latimeria chalumnae</name>
    <name type="common">Coelacanth</name>
    <dbReference type="NCBI Taxonomy" id="7897"/>
    <lineage>
        <taxon>Eukaryota</taxon>
        <taxon>Metazoa</taxon>
        <taxon>Chordata</taxon>
        <taxon>Craniata</taxon>
        <taxon>Vertebrata</taxon>
        <taxon>Euteleostomi</taxon>
        <taxon>Coelacanthiformes</taxon>
        <taxon>Coelacanthidae</taxon>
        <taxon>Latimeria</taxon>
    </lineage>
</organism>
<dbReference type="InterPro" id="IPR020894">
    <property type="entry name" value="Cadherin_CS"/>
</dbReference>
<dbReference type="InterPro" id="IPR015919">
    <property type="entry name" value="Cadherin-like_sf"/>
</dbReference>
<feature type="domain" description="Cadherin" evidence="13">
    <location>
        <begin position="1"/>
        <end position="86"/>
    </location>
</feature>
<evidence type="ECO:0000256" key="6">
    <source>
        <dbReference type="ARBA" id="ARBA00022737"/>
    </source>
</evidence>
<dbReference type="SUPFAM" id="SSF49313">
    <property type="entry name" value="Cadherin-like"/>
    <property type="match status" value="6"/>
</dbReference>
<dbReference type="FunFam" id="2.60.40.60:FF:000035">
    <property type="entry name" value="Protocadherin Fat 3"/>
    <property type="match status" value="1"/>
</dbReference>
<reference evidence="15" key="1">
    <citation type="submission" date="2011-08" db="EMBL/GenBank/DDBJ databases">
        <title>The draft genome of Latimeria chalumnae.</title>
        <authorList>
            <person name="Di Palma F."/>
            <person name="Alfoldi J."/>
            <person name="Johnson J."/>
            <person name="Berlin A."/>
            <person name="Gnerre S."/>
            <person name="Jaffe D."/>
            <person name="MacCallum I."/>
            <person name="Young S."/>
            <person name="Walker B.J."/>
            <person name="Lander E."/>
            <person name="Lindblad-Toh K."/>
        </authorList>
    </citation>
    <scope>NUCLEOTIDE SEQUENCE [LARGE SCALE GENOMIC DNA]</scope>
    <source>
        <strain evidence="15">Wild caught</strain>
    </source>
</reference>
<dbReference type="InParanoid" id="H3AWD9"/>
<evidence type="ECO:0000256" key="2">
    <source>
        <dbReference type="ARBA" id="ARBA00022475"/>
    </source>
</evidence>
<dbReference type="Proteomes" id="UP000008672">
    <property type="component" value="Unassembled WGS sequence"/>
</dbReference>
<feature type="domain" description="Cadherin" evidence="13">
    <location>
        <begin position="400"/>
        <end position="504"/>
    </location>
</feature>
<keyword evidence="10" id="KW-0472">Membrane</keyword>
<keyword evidence="11" id="KW-0325">Glycoprotein</keyword>
<dbReference type="CDD" id="cd11304">
    <property type="entry name" value="Cadherin_repeat"/>
    <property type="match status" value="6"/>
</dbReference>
<evidence type="ECO:0000256" key="5">
    <source>
        <dbReference type="ARBA" id="ARBA00022729"/>
    </source>
</evidence>
<dbReference type="FunFam" id="2.60.40.60:FF:000254">
    <property type="entry name" value="Dachsous cadherin-related 1"/>
    <property type="match status" value="1"/>
</dbReference>
<dbReference type="FunFam" id="2.60.40.60:FF:000020">
    <property type="entry name" value="Dachsous cadherin-related 1b"/>
    <property type="match status" value="2"/>
</dbReference>
<dbReference type="AlphaFoldDB" id="H3AWD9"/>
<dbReference type="SMART" id="SM00112">
    <property type="entry name" value="CA"/>
    <property type="match status" value="6"/>
</dbReference>
<dbReference type="EMBL" id="AFYH01155196">
    <property type="status" value="NOT_ANNOTATED_CDS"/>
    <property type="molecule type" value="Genomic_DNA"/>
</dbReference>
<feature type="domain" description="Cadherin" evidence="13">
    <location>
        <begin position="296"/>
        <end position="399"/>
    </location>
</feature>
<evidence type="ECO:0000256" key="7">
    <source>
        <dbReference type="ARBA" id="ARBA00022837"/>
    </source>
</evidence>
<dbReference type="PRINTS" id="PR00205">
    <property type="entry name" value="CADHERIN"/>
</dbReference>
<dbReference type="Pfam" id="PF00028">
    <property type="entry name" value="Cadherin"/>
    <property type="match status" value="6"/>
</dbReference>
<dbReference type="PROSITE" id="PS50268">
    <property type="entry name" value="CADHERIN_2"/>
    <property type="match status" value="6"/>
</dbReference>
<name>H3AWD9_LATCH</name>
<feature type="domain" description="Cadherin" evidence="13">
    <location>
        <begin position="87"/>
        <end position="191"/>
    </location>
</feature>
<keyword evidence="15" id="KW-1185">Reference proteome</keyword>
<keyword evidence="2" id="KW-1003">Cell membrane</keyword>
<comment type="subcellular location">
    <subcellularLocation>
        <location evidence="1">Cell membrane</location>
        <topology evidence="1">Single-pass type I membrane protein</topology>
    </subcellularLocation>
</comment>
<dbReference type="eggNOG" id="KOG3594">
    <property type="taxonomic scope" value="Eukaryota"/>
</dbReference>
<evidence type="ECO:0000259" key="13">
    <source>
        <dbReference type="PROSITE" id="PS50268"/>
    </source>
</evidence>
<evidence type="ECO:0000256" key="3">
    <source>
        <dbReference type="ARBA" id="ARBA00022553"/>
    </source>
</evidence>
<dbReference type="EMBL" id="AFYH01155195">
    <property type="status" value="NOT_ANNOTATED_CDS"/>
    <property type="molecule type" value="Genomic_DNA"/>
</dbReference>
<keyword evidence="8" id="KW-0130">Cell adhesion</keyword>
<dbReference type="InterPro" id="IPR050174">
    <property type="entry name" value="Protocadherin/Cadherin-CA"/>
</dbReference>
<dbReference type="Ensembl" id="ENSLACT00000014059.1">
    <property type="protein sequence ID" value="ENSLACP00000013960.1"/>
    <property type="gene ID" value="ENSLACG00000012292.1"/>
</dbReference>
<sequence>VTATDADSGTFGSVSYSIGSGIGSTIPTQFSISKQTGQICTTQNLDRDDGSASHDFTVTAVDGGGLNSMAYVKVFLSDINDNRPVFYPLHYAASLSAQSMPGTSVVKVTAYDKDEGANGRVTFRIVSGNLPQLFTLNEDTGVISLSRSLNGKANSVRQLVVSAQDGGGQLSLHNAKVNISIVPGSVSPPVFEQAQYYFTVPEDAKTGAAIGTVRAISPTAKLPPVTRLSISSGDPKGYFIIDGSSGQIRTSISLDHEVQPVLILDVQARSGSPPAYSNAQVKITVSDVNDNAPTFPTNSESVLVPETTAIGATIYTVDAVDRDGGPNGQVQYDMVSGGERVFSIDRTSGKIRLIGPLRYESMPRYDLKIVARDSGAPQLSSTFTLLVHVQAENDSGPIFDTLIYRVEVKEGTLVNTRFLQVRALSQESDTGHVTYHLRADGDSSGFGVVPESGWLFVKSTLDRETKDLYVLTVLASSGPSELRKTGTATVRVSVTDENDNAPKLSEERYFTTVQENLPGGTTIGRVLATDRDSGQNSRLSYRLTHHHENFQINSDTGDISTRRSLDREQASSYQVTVVVQDGGTPPRSTTGTVYVTVMDENDNAPMFV</sequence>
<evidence type="ECO:0000313" key="14">
    <source>
        <dbReference type="Ensembl" id="ENSLACP00000013960.1"/>
    </source>
</evidence>
<keyword evidence="3" id="KW-0597">Phosphoprotein</keyword>
<evidence type="ECO:0000256" key="4">
    <source>
        <dbReference type="ARBA" id="ARBA00022692"/>
    </source>
</evidence>
<keyword evidence="7 12" id="KW-0106">Calcium</keyword>
<keyword evidence="5" id="KW-0732">Signal</keyword>
<dbReference type="PROSITE" id="PS00232">
    <property type="entry name" value="CADHERIN_1"/>
    <property type="match status" value="3"/>
</dbReference>
<keyword evidence="6" id="KW-0677">Repeat</keyword>
<dbReference type="HOGENOM" id="CLU_006480_5_4_1"/>
<feature type="domain" description="Cadherin" evidence="13">
    <location>
        <begin position="505"/>
        <end position="607"/>
    </location>
</feature>
<dbReference type="Gene3D" id="2.60.40.60">
    <property type="entry name" value="Cadherins"/>
    <property type="match status" value="6"/>
</dbReference>
<dbReference type="PANTHER" id="PTHR24028:SF263">
    <property type="entry name" value="CADHERIN-RELATED FAMILY MEMBER 1"/>
    <property type="match status" value="1"/>
</dbReference>
<evidence type="ECO:0000313" key="15">
    <source>
        <dbReference type="Proteomes" id="UP000008672"/>
    </source>
</evidence>
<feature type="domain" description="Cadherin" evidence="13">
    <location>
        <begin position="192"/>
        <end position="295"/>
    </location>
</feature>
<keyword evidence="9" id="KW-1133">Transmembrane helix</keyword>
<keyword evidence="4" id="KW-0812">Transmembrane</keyword>
<dbReference type="FunFam" id="2.60.40.60:FF:000060">
    <property type="entry name" value="Putative cadherin-23"/>
    <property type="match status" value="1"/>
</dbReference>
<reference evidence="14" key="3">
    <citation type="submission" date="2025-09" db="UniProtKB">
        <authorList>
            <consortium name="Ensembl"/>
        </authorList>
    </citation>
    <scope>IDENTIFICATION</scope>
</reference>
<accession>H3AWD9</accession>
<reference evidence="14" key="2">
    <citation type="submission" date="2025-08" db="UniProtKB">
        <authorList>
            <consortium name="Ensembl"/>
        </authorList>
    </citation>
    <scope>IDENTIFICATION</scope>
</reference>
<evidence type="ECO:0000256" key="10">
    <source>
        <dbReference type="ARBA" id="ARBA00023136"/>
    </source>
</evidence>
<evidence type="ECO:0000256" key="12">
    <source>
        <dbReference type="PROSITE-ProRule" id="PRU00043"/>
    </source>
</evidence>
<proteinExistence type="predicted"/>
<evidence type="ECO:0000256" key="8">
    <source>
        <dbReference type="ARBA" id="ARBA00022889"/>
    </source>
</evidence>
<dbReference type="InterPro" id="IPR002126">
    <property type="entry name" value="Cadherin-like_dom"/>
</dbReference>